<feature type="compositionally biased region" description="Acidic residues" evidence="1">
    <location>
        <begin position="260"/>
        <end position="276"/>
    </location>
</feature>
<dbReference type="Gene3D" id="1.25.40.10">
    <property type="entry name" value="Tetratricopeptide repeat domain"/>
    <property type="match status" value="2"/>
</dbReference>
<dbReference type="RefSeq" id="XP_007406604.1">
    <property type="nucleotide sequence ID" value="XM_007406542.1"/>
</dbReference>
<dbReference type="GeneID" id="18929571"/>
<evidence type="ECO:0008006" key="4">
    <source>
        <dbReference type="Google" id="ProtNLM"/>
    </source>
</evidence>
<dbReference type="CDD" id="cd24142">
    <property type="entry name" value="ACL4-like"/>
    <property type="match status" value="1"/>
</dbReference>
<dbReference type="HOGENOM" id="CLU_040959_2_0_1"/>
<feature type="region of interest" description="Disordered" evidence="1">
    <location>
        <begin position="400"/>
        <end position="437"/>
    </location>
</feature>
<dbReference type="VEuPathDB" id="FungiDB:MELLADRAFT_60601"/>
<dbReference type="FunCoup" id="F4RBN5">
    <property type="interactions" value="69"/>
</dbReference>
<keyword evidence="3" id="KW-1185">Reference proteome</keyword>
<evidence type="ECO:0000313" key="3">
    <source>
        <dbReference type="Proteomes" id="UP000001072"/>
    </source>
</evidence>
<reference evidence="3" key="1">
    <citation type="journal article" date="2011" name="Proc. Natl. Acad. Sci. U.S.A.">
        <title>Obligate biotrophy features unraveled by the genomic analysis of rust fungi.</title>
        <authorList>
            <person name="Duplessis S."/>
            <person name="Cuomo C.A."/>
            <person name="Lin Y.-C."/>
            <person name="Aerts A."/>
            <person name="Tisserant E."/>
            <person name="Veneault-Fourrey C."/>
            <person name="Joly D.L."/>
            <person name="Hacquard S."/>
            <person name="Amselem J."/>
            <person name="Cantarel B.L."/>
            <person name="Chiu R."/>
            <person name="Coutinho P.M."/>
            <person name="Feau N."/>
            <person name="Field M."/>
            <person name="Frey P."/>
            <person name="Gelhaye E."/>
            <person name="Goldberg J."/>
            <person name="Grabherr M.G."/>
            <person name="Kodira C.D."/>
            <person name="Kohler A."/>
            <person name="Kuees U."/>
            <person name="Lindquist E.A."/>
            <person name="Lucas S.M."/>
            <person name="Mago R."/>
            <person name="Mauceli E."/>
            <person name="Morin E."/>
            <person name="Murat C."/>
            <person name="Pangilinan J.L."/>
            <person name="Park R."/>
            <person name="Pearson M."/>
            <person name="Quesneville H."/>
            <person name="Rouhier N."/>
            <person name="Sakthikumar S."/>
            <person name="Salamov A.A."/>
            <person name="Schmutz J."/>
            <person name="Selles B."/>
            <person name="Shapiro H."/>
            <person name="Tanguay P."/>
            <person name="Tuskan G.A."/>
            <person name="Henrissat B."/>
            <person name="Van de Peer Y."/>
            <person name="Rouze P."/>
            <person name="Ellis J.G."/>
            <person name="Dodds P.N."/>
            <person name="Schein J.E."/>
            <person name="Zhong S."/>
            <person name="Hamelin R.C."/>
            <person name="Grigoriev I.V."/>
            <person name="Szabo L.J."/>
            <person name="Martin F."/>
        </authorList>
    </citation>
    <scope>NUCLEOTIDE SEQUENCE [LARGE SCALE GENOMIC DNA]</scope>
    <source>
        <strain evidence="3">98AG31 / pathotype 3-4-7</strain>
    </source>
</reference>
<dbReference type="EMBL" id="GL883095">
    <property type="protein sequence ID" value="EGG10303.1"/>
    <property type="molecule type" value="Genomic_DNA"/>
</dbReference>
<proteinExistence type="predicted"/>
<dbReference type="KEGG" id="mlr:MELLADRAFT_60601"/>
<dbReference type="InParanoid" id="F4RBN5"/>
<evidence type="ECO:0000313" key="2">
    <source>
        <dbReference type="EMBL" id="EGG10303.1"/>
    </source>
</evidence>
<dbReference type="InterPro" id="IPR011990">
    <property type="entry name" value="TPR-like_helical_dom_sf"/>
</dbReference>
<dbReference type="STRING" id="747676.F4RBN5"/>
<dbReference type="OrthoDB" id="1914839at2759"/>
<name>F4RBN5_MELLP</name>
<gene>
    <name evidence="2" type="ORF">MELLADRAFT_60601</name>
</gene>
<dbReference type="eggNOG" id="ENOG502QSAH">
    <property type="taxonomic scope" value="Eukaryota"/>
</dbReference>
<feature type="compositionally biased region" description="Acidic residues" evidence="1">
    <location>
        <begin position="408"/>
        <end position="430"/>
    </location>
</feature>
<dbReference type="AlphaFoldDB" id="F4RBN5"/>
<organism evidence="3">
    <name type="scientific">Melampsora larici-populina (strain 98AG31 / pathotype 3-4-7)</name>
    <name type="common">Poplar leaf rust fungus</name>
    <dbReference type="NCBI Taxonomy" id="747676"/>
    <lineage>
        <taxon>Eukaryota</taxon>
        <taxon>Fungi</taxon>
        <taxon>Dikarya</taxon>
        <taxon>Basidiomycota</taxon>
        <taxon>Pucciniomycotina</taxon>
        <taxon>Pucciniomycetes</taxon>
        <taxon>Pucciniales</taxon>
        <taxon>Melampsoraceae</taxon>
        <taxon>Melampsora</taxon>
    </lineage>
</organism>
<evidence type="ECO:0000256" key="1">
    <source>
        <dbReference type="SAM" id="MobiDB-lite"/>
    </source>
</evidence>
<dbReference type="Proteomes" id="UP000001072">
    <property type="component" value="Unassembled WGS sequence"/>
</dbReference>
<feature type="region of interest" description="Disordered" evidence="1">
    <location>
        <begin position="250"/>
        <end position="282"/>
    </location>
</feature>
<protein>
    <recommendedName>
        <fullName evidence="4">Assembly chaperone of rpl4</fullName>
    </recommendedName>
</protein>
<accession>F4RBN5</accession>
<sequence length="437" mass="48645">MARTKNVRGGRKDAIKATAHKNLPVTQPTDCGTTGAFDEILDQAEQLLVACELEEAQRLCQEVLKSAEFNTRALEVLALIELESGDTKAARKLFNRCIAHSKPTAPPTVHLYLAQLADSPESSLKHFETALSILQEKLEVIQKNKQNGDVPTCPDESTEVVEWSVEEKEVRRSGSRALVGMTELYLTDLCFDPTAEQKCLDYLSIASSLDPTDPEPLQTLASVRLSQTNVDAAKEALLLAWDLWRDKSHIEDSNSTAPDQMEEDGAEETESEEDHDDTIPPFDSRVQWSKLAIECDMWSEAIEVLQQCEAENDEDGEVQYLLAISWHMMGEDREKQPPSEASGDTTSIGYGLDKSECWMEAKEYIDSCVQLRERFGEDSALDESIMKHIQELDTQLQAAGITSKSLGDEVENGEPVAEDDGDQDWDDVSDVDMKPVD</sequence>
<dbReference type="SUPFAM" id="SSF48452">
    <property type="entry name" value="TPR-like"/>
    <property type="match status" value="1"/>
</dbReference>